<evidence type="ECO:0000259" key="10">
    <source>
        <dbReference type="Pfam" id="PF20114"/>
    </source>
</evidence>
<dbReference type="InterPro" id="IPR045443">
    <property type="entry name" value="DUF6504"/>
</dbReference>
<evidence type="ECO:0000256" key="3">
    <source>
        <dbReference type="ARBA" id="ARBA00011245"/>
    </source>
</evidence>
<dbReference type="Pfam" id="PF20114">
    <property type="entry name" value="DUF6504"/>
    <property type="match status" value="1"/>
</dbReference>
<evidence type="ECO:0000256" key="1">
    <source>
        <dbReference type="ARBA" id="ARBA00001946"/>
    </source>
</evidence>
<organism evidence="11 12">
    <name type="scientific">Allomesorhizobium camelthorni</name>
    <dbReference type="NCBI Taxonomy" id="475069"/>
    <lineage>
        <taxon>Bacteria</taxon>
        <taxon>Pseudomonadati</taxon>
        <taxon>Pseudomonadota</taxon>
        <taxon>Alphaproteobacteria</taxon>
        <taxon>Hyphomicrobiales</taxon>
        <taxon>Phyllobacteriaceae</taxon>
        <taxon>Allomesorhizobium</taxon>
    </lineage>
</organism>
<dbReference type="SUPFAM" id="SSF56672">
    <property type="entry name" value="DNA/RNA polymerases"/>
    <property type="match status" value="1"/>
</dbReference>
<comment type="caution">
    <text evidence="11">The sequence shown here is derived from an EMBL/GenBank/DDBJ whole genome shotgun (WGS) entry which is preliminary data.</text>
</comment>
<evidence type="ECO:0000313" key="12">
    <source>
        <dbReference type="Proteomes" id="UP001642900"/>
    </source>
</evidence>
<reference evidence="11 12" key="1">
    <citation type="submission" date="2020-02" db="EMBL/GenBank/DDBJ databases">
        <title>Genome sequence of strain CCNWXJ40-4.</title>
        <authorList>
            <person name="Gao J."/>
            <person name="Sun J."/>
        </authorList>
    </citation>
    <scope>NUCLEOTIDE SEQUENCE [LARGE SCALE GENOMIC DNA]</scope>
    <source>
        <strain evidence="11 12">CCNWXJ 40-4</strain>
    </source>
</reference>
<comment type="subunit">
    <text evidence="3">Monomer.</text>
</comment>
<dbReference type="GO" id="GO:0003684">
    <property type="term" value="F:damaged DNA binding"/>
    <property type="evidence" value="ECO:0007669"/>
    <property type="project" value="InterPro"/>
</dbReference>
<gene>
    <name evidence="11" type="ORF">G6N73_01795</name>
</gene>
<dbReference type="Gene3D" id="3.30.70.270">
    <property type="match status" value="1"/>
</dbReference>
<evidence type="ECO:0000256" key="2">
    <source>
        <dbReference type="ARBA" id="ARBA00010945"/>
    </source>
</evidence>
<comment type="function">
    <text evidence="6">Poorly processive, error-prone DNA polymerase involved in untargeted mutagenesis. Copies undamaged DNA at stalled replication forks, which arise in vivo from mismatched or misaligned primer ends. These misaligned primers can be extended by PolIV. Exhibits no 3'-5' exonuclease (proofreading) activity. May be involved in translesional synthesis, in conjunction with the beta clamp from PolIII.</text>
</comment>
<dbReference type="InterPro" id="IPR043128">
    <property type="entry name" value="Rev_trsase/Diguanyl_cyclase"/>
</dbReference>
<dbReference type="Proteomes" id="UP001642900">
    <property type="component" value="Unassembled WGS sequence"/>
</dbReference>
<dbReference type="CDD" id="cd03468">
    <property type="entry name" value="PolY_like"/>
    <property type="match status" value="1"/>
</dbReference>
<keyword evidence="12" id="KW-1185">Reference proteome</keyword>
<comment type="cofactor">
    <cofactor evidence="1">
        <name>Mg(2+)</name>
        <dbReference type="ChEBI" id="CHEBI:18420"/>
    </cofactor>
</comment>
<dbReference type="Pfam" id="PF00817">
    <property type="entry name" value="IMS"/>
    <property type="match status" value="1"/>
</dbReference>
<dbReference type="AlphaFoldDB" id="A0A6G4W6X8"/>
<dbReference type="PANTHER" id="PTHR35369:SF2">
    <property type="entry name" value="BLR3025 PROTEIN"/>
    <property type="match status" value="1"/>
</dbReference>
<comment type="catalytic activity">
    <reaction evidence="7">
        <text>DNA(n) + a 2'-deoxyribonucleoside 5'-triphosphate = DNA(n+1) + diphosphate</text>
        <dbReference type="Rhea" id="RHEA:22508"/>
        <dbReference type="Rhea" id="RHEA-COMP:17339"/>
        <dbReference type="Rhea" id="RHEA-COMP:17340"/>
        <dbReference type="ChEBI" id="CHEBI:33019"/>
        <dbReference type="ChEBI" id="CHEBI:61560"/>
        <dbReference type="ChEBI" id="CHEBI:173112"/>
        <dbReference type="EC" id="2.7.7.7"/>
    </reaction>
</comment>
<evidence type="ECO:0000256" key="4">
    <source>
        <dbReference type="ARBA" id="ARBA00012417"/>
    </source>
</evidence>
<evidence type="ECO:0000256" key="7">
    <source>
        <dbReference type="ARBA" id="ARBA00049244"/>
    </source>
</evidence>
<dbReference type="PANTHER" id="PTHR35369">
    <property type="entry name" value="BLR3025 PROTEIN-RELATED"/>
    <property type="match status" value="1"/>
</dbReference>
<feature type="domain" description="DUF6504" evidence="10">
    <location>
        <begin position="406"/>
        <end position="485"/>
    </location>
</feature>
<dbReference type="Pfam" id="PF11799">
    <property type="entry name" value="IMS_C"/>
    <property type="match status" value="1"/>
</dbReference>
<proteinExistence type="inferred from homology"/>
<dbReference type="InterPro" id="IPR001126">
    <property type="entry name" value="UmuC"/>
</dbReference>
<dbReference type="EC" id="2.7.7.7" evidence="4"/>
<comment type="similarity">
    <text evidence="2">Belongs to the DNA polymerase type-Y family.</text>
</comment>
<evidence type="ECO:0000256" key="6">
    <source>
        <dbReference type="ARBA" id="ARBA00025589"/>
    </source>
</evidence>
<dbReference type="GO" id="GO:0006281">
    <property type="term" value="P:DNA repair"/>
    <property type="evidence" value="ECO:0007669"/>
    <property type="project" value="InterPro"/>
</dbReference>
<dbReference type="InterPro" id="IPR017961">
    <property type="entry name" value="DNA_pol_Y-fam_little_finger"/>
</dbReference>
<evidence type="ECO:0000256" key="5">
    <source>
        <dbReference type="ARBA" id="ARBA00022763"/>
    </source>
</evidence>
<evidence type="ECO:0000259" key="8">
    <source>
        <dbReference type="Pfam" id="PF00817"/>
    </source>
</evidence>
<name>A0A6G4W6X8_9HYPH</name>
<evidence type="ECO:0000259" key="9">
    <source>
        <dbReference type="Pfam" id="PF11799"/>
    </source>
</evidence>
<protein>
    <recommendedName>
        <fullName evidence="4">DNA-directed DNA polymerase</fullName>
        <ecNumber evidence="4">2.7.7.7</ecNumber>
    </recommendedName>
</protein>
<dbReference type="InterPro" id="IPR043502">
    <property type="entry name" value="DNA/RNA_pol_sf"/>
</dbReference>
<dbReference type="EMBL" id="JAAKZF010000001">
    <property type="protein sequence ID" value="NGO49920.1"/>
    <property type="molecule type" value="Genomic_DNA"/>
</dbReference>
<keyword evidence="5" id="KW-0227">DNA damage</keyword>
<dbReference type="Gene3D" id="3.40.1170.60">
    <property type="match status" value="1"/>
</dbReference>
<sequence length="492" mass="54690">MVISRQEKNSQCIAALDEQAEASRLKRGMGIADARAMYPSIEIIEAEPAADLRLLESLADWCDRYTPLVALDGVDGLFLDISGCAHLFGGEKALLDDLLARLFQQGFDARAGLASTAGAAWAAARFSSGSGILPEGQEKRFMEPLPLSALRLDPGVRAGLESVGLRSVGSIMAASRAPLVRRFGAVLLVRLDQALGRIEEAISPRLPVASLSVERHFAEPIVLIEDIERLVLMLSAGLKRDLERRGEGARTLELCLFRVDGAVSRVAVSASMPIREPRLIGKLFHERLAALETSIEVGYGFDLVRLSAFSTTLFETEQGDLTGETASNDEDIALFADRVRARLGRNTLLKPMLVESHLPERAASLLPFDEMRPKRVEPSRSDRKNLPASCNSFPERPLRLFIRPEPIHVPMTEVPEGAPPHFHWRRALHRVARAEGPERIAPEWWRQENNAETRDYFRVEDSNGHRYWLYREGLYGVPGSNPPRWYMQGFSA</sequence>
<feature type="domain" description="UmuC" evidence="8">
    <location>
        <begin position="2"/>
        <end position="124"/>
    </location>
</feature>
<dbReference type="InterPro" id="IPR050356">
    <property type="entry name" value="SulA_CellDiv_inhibitor"/>
</dbReference>
<feature type="domain" description="DNA polymerase Y-family little finger" evidence="9">
    <location>
        <begin position="210"/>
        <end position="311"/>
    </location>
</feature>
<accession>A0A6G4W6X8</accession>
<evidence type="ECO:0000313" key="11">
    <source>
        <dbReference type="EMBL" id="NGO49920.1"/>
    </source>
</evidence>